<dbReference type="InterPro" id="IPR021858">
    <property type="entry name" value="Fun_TF"/>
</dbReference>
<keyword evidence="3" id="KW-0238">DNA-binding</keyword>
<evidence type="ECO:0000313" key="9">
    <source>
        <dbReference type="Proteomes" id="UP000091918"/>
    </source>
</evidence>
<dbReference type="InterPro" id="IPR001138">
    <property type="entry name" value="Zn2Cys6_DnaBD"/>
</dbReference>
<dbReference type="PROSITE" id="PS00463">
    <property type="entry name" value="ZN2_CY6_FUNGAL_1"/>
    <property type="match status" value="1"/>
</dbReference>
<feature type="compositionally biased region" description="Polar residues" evidence="6">
    <location>
        <begin position="174"/>
        <end position="209"/>
    </location>
</feature>
<dbReference type="OrthoDB" id="5229455at2759"/>
<dbReference type="Gene3D" id="4.10.240.10">
    <property type="entry name" value="Zn(2)-C6 fungal-type DNA-binding domain"/>
    <property type="match status" value="1"/>
</dbReference>
<keyword evidence="5" id="KW-0539">Nucleus</keyword>
<dbReference type="GO" id="GO:0008270">
    <property type="term" value="F:zinc ion binding"/>
    <property type="evidence" value="ECO:0007669"/>
    <property type="project" value="InterPro"/>
</dbReference>
<keyword evidence="2" id="KW-0805">Transcription regulation</keyword>
<feature type="compositionally biased region" description="Polar residues" evidence="6">
    <location>
        <begin position="132"/>
        <end position="161"/>
    </location>
</feature>
<dbReference type="PROSITE" id="PS50048">
    <property type="entry name" value="ZN2_CY6_FUNGAL_2"/>
    <property type="match status" value="1"/>
</dbReference>
<feature type="region of interest" description="Disordered" evidence="6">
    <location>
        <begin position="275"/>
        <end position="306"/>
    </location>
</feature>
<sequence>MTCPKKLDAPEPKRRSRTGCWSCKARKVKCGEEKPVCLNCHRHGCRCDYSVRLNWERGARKTPTNSGLSRKVDSLSFGDLSAENASRIPVPPPGLPVFDASAHAVAVADHAPAADLCHAPPVSSLRGDPNPELQQRSSVEISPSAKSSTPISPRSNISPHSLQRDFFPSERGNQKQNNQWTQPFSPLTESQSPHTPNSYRSKSSSNPVSGWSLAKSREIIPEEHNTGSNFEPYLHTTTRLSWPLSPGLGVSLDFPARYQEPNQQNRAVNELVPCSHRTSSSGTISDHMTPSPATLPLPLSDTVSTSTECSTSTRKLEGCIANTPFDAQNHFSFSHSVAREIDAESPVGDQAVAAAVHPFPCPHKNLINHDVNHNSPDLDIVKNNDHCATNQDSQLRHLPSHSRNNSRSSAVSLDRNIQRRAVASFASHYYYAPHARISIPRSSPPLPSTLLESAINLLYFHHFINHTGPSLTRHDCLDNPFVRILPAMAVEDPNLMNLVLVLSAAHRARLLGYPVPSNRIAQWTHPVLPALRATLADPEKHSSCTNLATALMLITINMMFPQILKVPLSLQAHLKFSREVFNCHQSMEHGSERDAQQDAVRKFLSSWLGYVDIIGSLSCKQAEPALLEAKYLQLLMPADRDRELDLDCFSGFTPICGSLLRRLSELIHQCDKERLRCSDSARGPSEWKPAAEILDKAEKLRQDIINTSSPRYTYSGRTTQPGWKSMVATKRAFQLAGLIHLYRWVMGRASSDPEVQSTVAALTNELNQIQRSETSNVDVQCAALQVGCETLGPVQRGEFYAQEKCCEGADT</sequence>
<dbReference type="STRING" id="1658172.A0A1B7NV75"/>
<feature type="compositionally biased region" description="Polar residues" evidence="6">
    <location>
        <begin position="276"/>
        <end position="288"/>
    </location>
</feature>
<dbReference type="PRINTS" id="PR00755">
    <property type="entry name" value="AFLATOXINBRP"/>
</dbReference>
<evidence type="ECO:0000313" key="8">
    <source>
        <dbReference type="EMBL" id="OAX80659.1"/>
    </source>
</evidence>
<dbReference type="EMBL" id="LGUA01000647">
    <property type="protein sequence ID" value="OAX80659.1"/>
    <property type="molecule type" value="Genomic_DNA"/>
</dbReference>
<evidence type="ECO:0000256" key="3">
    <source>
        <dbReference type="ARBA" id="ARBA00023125"/>
    </source>
</evidence>
<dbReference type="GO" id="GO:0005634">
    <property type="term" value="C:nucleus"/>
    <property type="evidence" value="ECO:0007669"/>
    <property type="project" value="UniProtKB-SubCell"/>
</dbReference>
<evidence type="ECO:0000259" key="7">
    <source>
        <dbReference type="PROSITE" id="PS50048"/>
    </source>
</evidence>
<dbReference type="Proteomes" id="UP000091918">
    <property type="component" value="Unassembled WGS sequence"/>
</dbReference>
<evidence type="ECO:0000256" key="5">
    <source>
        <dbReference type="ARBA" id="ARBA00023242"/>
    </source>
</evidence>
<evidence type="ECO:0000256" key="2">
    <source>
        <dbReference type="ARBA" id="ARBA00023015"/>
    </source>
</evidence>
<gene>
    <name evidence="8" type="ORF">ACJ72_05003</name>
</gene>
<feature type="compositionally biased region" description="Polar residues" evidence="6">
    <location>
        <begin position="401"/>
        <end position="411"/>
    </location>
</feature>
<dbReference type="PANTHER" id="PTHR37534:SF43">
    <property type="entry name" value="FINGER DOMAIN PROTEIN, PUTATIVE (AFU_ORTHOLOGUE AFUA_1G01850)-RELATED"/>
    <property type="match status" value="1"/>
</dbReference>
<feature type="domain" description="Zn(2)-C6 fungal-type" evidence="7">
    <location>
        <begin position="19"/>
        <end position="49"/>
    </location>
</feature>
<dbReference type="AlphaFoldDB" id="A0A1B7NV75"/>
<dbReference type="InterPro" id="IPR036864">
    <property type="entry name" value="Zn2-C6_fun-type_DNA-bd_sf"/>
</dbReference>
<dbReference type="GO" id="GO:0000976">
    <property type="term" value="F:transcription cis-regulatory region binding"/>
    <property type="evidence" value="ECO:0007669"/>
    <property type="project" value="TreeGrafter"/>
</dbReference>
<feature type="compositionally biased region" description="Low complexity" evidence="6">
    <location>
        <begin position="289"/>
        <end position="306"/>
    </location>
</feature>
<evidence type="ECO:0000256" key="4">
    <source>
        <dbReference type="ARBA" id="ARBA00023163"/>
    </source>
</evidence>
<feature type="region of interest" description="Disordered" evidence="6">
    <location>
        <begin position="393"/>
        <end position="413"/>
    </location>
</feature>
<protein>
    <recommendedName>
        <fullName evidence="7">Zn(2)-C6 fungal-type domain-containing protein</fullName>
    </recommendedName>
</protein>
<dbReference type="Pfam" id="PF00172">
    <property type="entry name" value="Zn_clus"/>
    <property type="match status" value="1"/>
</dbReference>
<dbReference type="Pfam" id="PF11951">
    <property type="entry name" value="Fungal_trans_2"/>
    <property type="match status" value="1"/>
</dbReference>
<comment type="caution">
    <text evidence="8">The sequence shown here is derived from an EMBL/GenBank/DDBJ whole genome shotgun (WGS) entry which is preliminary data.</text>
</comment>
<accession>A0A1B7NV75</accession>
<dbReference type="GO" id="GO:0045944">
    <property type="term" value="P:positive regulation of transcription by RNA polymerase II"/>
    <property type="evidence" value="ECO:0007669"/>
    <property type="project" value="TreeGrafter"/>
</dbReference>
<dbReference type="CDD" id="cd00067">
    <property type="entry name" value="GAL4"/>
    <property type="match status" value="1"/>
</dbReference>
<dbReference type="PANTHER" id="PTHR37534">
    <property type="entry name" value="TRANSCRIPTIONAL ACTIVATOR PROTEIN UGA3"/>
    <property type="match status" value="1"/>
</dbReference>
<name>A0A1B7NV75_9EURO</name>
<evidence type="ECO:0000256" key="1">
    <source>
        <dbReference type="ARBA" id="ARBA00004123"/>
    </source>
</evidence>
<comment type="subcellular location">
    <subcellularLocation>
        <location evidence="1">Nucleus</location>
    </subcellularLocation>
</comment>
<feature type="region of interest" description="Disordered" evidence="6">
    <location>
        <begin position="118"/>
        <end position="210"/>
    </location>
</feature>
<evidence type="ECO:0000256" key="6">
    <source>
        <dbReference type="SAM" id="MobiDB-lite"/>
    </source>
</evidence>
<dbReference type="GO" id="GO:0000981">
    <property type="term" value="F:DNA-binding transcription factor activity, RNA polymerase II-specific"/>
    <property type="evidence" value="ECO:0007669"/>
    <property type="project" value="InterPro"/>
</dbReference>
<dbReference type="SMART" id="SM00066">
    <property type="entry name" value="GAL4"/>
    <property type="match status" value="1"/>
</dbReference>
<keyword evidence="9" id="KW-1185">Reference proteome</keyword>
<dbReference type="SUPFAM" id="SSF57701">
    <property type="entry name" value="Zn2/Cys6 DNA-binding domain"/>
    <property type="match status" value="1"/>
</dbReference>
<proteinExistence type="predicted"/>
<reference evidence="8 9" key="1">
    <citation type="submission" date="2015-07" db="EMBL/GenBank/DDBJ databases">
        <title>Emmonsia species relationships and genome sequence.</title>
        <authorList>
            <person name="Cuomo C.A."/>
            <person name="Schwartz I.S."/>
            <person name="Kenyon C."/>
            <person name="de Hoog G.S."/>
            <person name="Govender N.P."/>
            <person name="Botha A."/>
            <person name="Moreno L."/>
            <person name="de Vries M."/>
            <person name="Munoz J.F."/>
            <person name="Stielow J.B."/>
        </authorList>
    </citation>
    <scope>NUCLEOTIDE SEQUENCE [LARGE SCALE GENOMIC DNA]</scope>
    <source>
        <strain evidence="8 9">CBS 136260</strain>
    </source>
</reference>
<keyword evidence="4" id="KW-0804">Transcription</keyword>
<organism evidence="8 9">
    <name type="scientific">Emergomyces africanus</name>
    <dbReference type="NCBI Taxonomy" id="1955775"/>
    <lineage>
        <taxon>Eukaryota</taxon>
        <taxon>Fungi</taxon>
        <taxon>Dikarya</taxon>
        <taxon>Ascomycota</taxon>
        <taxon>Pezizomycotina</taxon>
        <taxon>Eurotiomycetes</taxon>
        <taxon>Eurotiomycetidae</taxon>
        <taxon>Onygenales</taxon>
        <taxon>Ajellomycetaceae</taxon>
        <taxon>Emergomyces</taxon>
    </lineage>
</organism>